<dbReference type="PANTHER" id="PTHR35377:SF5">
    <property type="entry name" value="ANTITOXIN VAPB46"/>
    <property type="match status" value="1"/>
</dbReference>
<evidence type="ECO:0000313" key="4">
    <source>
        <dbReference type="Proteomes" id="UP000018291"/>
    </source>
</evidence>
<dbReference type="Pfam" id="PF02604">
    <property type="entry name" value="PhdYeFM_antitox"/>
    <property type="match status" value="1"/>
</dbReference>
<name>R4Z673_9ACTN</name>
<comment type="caution">
    <text evidence="3">The sequence shown here is derived from an EMBL/GenBank/DDBJ whole genome shotgun (WGS) entry which is preliminary data.</text>
</comment>
<dbReference type="NCBIfam" id="TIGR01552">
    <property type="entry name" value="phd_fam"/>
    <property type="match status" value="1"/>
</dbReference>
<dbReference type="HOGENOM" id="CLU_1913257_0_0_11"/>
<dbReference type="eggNOG" id="COG4118">
    <property type="taxonomic scope" value="Bacteria"/>
</dbReference>
<gene>
    <name evidence="3" type="ORF">BN381_540003</name>
</gene>
<dbReference type="Proteomes" id="UP000018291">
    <property type="component" value="Unassembled WGS sequence"/>
</dbReference>
<proteinExistence type="inferred from homology"/>
<dbReference type="PANTHER" id="PTHR35377">
    <property type="entry name" value="ANTITOXIN VAPB49-RELATED-RELATED"/>
    <property type="match status" value="1"/>
</dbReference>
<protein>
    <recommendedName>
        <fullName evidence="2">Antitoxin</fullName>
    </recommendedName>
</protein>
<dbReference type="InterPro" id="IPR006442">
    <property type="entry name" value="Antitoxin_Phd/YefM"/>
</dbReference>
<evidence type="ECO:0000256" key="1">
    <source>
        <dbReference type="ARBA" id="ARBA00009981"/>
    </source>
</evidence>
<dbReference type="InterPro" id="IPR051416">
    <property type="entry name" value="phD-YefM_TA_antitoxins"/>
</dbReference>
<dbReference type="SUPFAM" id="SSF143120">
    <property type="entry name" value="YefM-like"/>
    <property type="match status" value="1"/>
</dbReference>
<comment type="function">
    <text evidence="2">Antitoxin component of a type II toxin-antitoxin (TA) system.</text>
</comment>
<sequence>MSVLIALGSDGPLDHALPPDLEGVRIPLWSRGGSAWPSWTSHCCYTCRMARVASRELRNQTRALLERVEAGEEITITVNGRDVARLAPVGSRPRSIDSNVFLDMIEATQADPKLTIELDEMMGAETTDDLRW</sequence>
<dbReference type="AlphaFoldDB" id="R4Z673"/>
<evidence type="ECO:0000256" key="2">
    <source>
        <dbReference type="RuleBase" id="RU362080"/>
    </source>
</evidence>
<dbReference type="STRING" id="1229780.BN381_540003"/>
<organism evidence="3 4">
    <name type="scientific">Candidatus Neomicrothrix parvicella RN1</name>
    <dbReference type="NCBI Taxonomy" id="1229780"/>
    <lineage>
        <taxon>Bacteria</taxon>
        <taxon>Bacillati</taxon>
        <taxon>Actinomycetota</taxon>
        <taxon>Acidimicrobiia</taxon>
        <taxon>Acidimicrobiales</taxon>
        <taxon>Microthrixaceae</taxon>
        <taxon>Candidatus Neomicrothrix</taxon>
    </lineage>
</organism>
<accession>R4Z673</accession>
<dbReference type="Gene3D" id="3.40.1620.10">
    <property type="entry name" value="YefM-like domain"/>
    <property type="match status" value="1"/>
</dbReference>
<dbReference type="InterPro" id="IPR036165">
    <property type="entry name" value="YefM-like_sf"/>
</dbReference>
<keyword evidence="4" id="KW-1185">Reference proteome</keyword>
<dbReference type="EMBL" id="CANL01000050">
    <property type="protein sequence ID" value="CCM65081.1"/>
    <property type="molecule type" value="Genomic_DNA"/>
</dbReference>
<comment type="similarity">
    <text evidence="1 2">Belongs to the phD/YefM antitoxin family.</text>
</comment>
<reference evidence="3 4" key="1">
    <citation type="journal article" date="2013" name="ISME J.">
        <title>Metabolic model for the filamentous 'Candidatus Microthrix parvicella' based on genomic and metagenomic analyses.</title>
        <authorList>
            <person name="Jon McIlroy S."/>
            <person name="Kristiansen R."/>
            <person name="Albertsen M."/>
            <person name="Michael Karst S."/>
            <person name="Rossetti S."/>
            <person name="Lund Nielsen J."/>
            <person name="Tandoi V."/>
            <person name="James Seviour R."/>
            <person name="Nielsen P.H."/>
        </authorList>
    </citation>
    <scope>NUCLEOTIDE SEQUENCE [LARGE SCALE GENOMIC DNA]</scope>
    <source>
        <strain evidence="3 4">RN1</strain>
    </source>
</reference>
<dbReference type="GO" id="GO:0097351">
    <property type="term" value="F:toxin sequestering activity"/>
    <property type="evidence" value="ECO:0007669"/>
    <property type="project" value="TreeGrafter"/>
</dbReference>
<evidence type="ECO:0000313" key="3">
    <source>
        <dbReference type="EMBL" id="CCM65081.1"/>
    </source>
</evidence>